<keyword evidence="6 8" id="KW-0411">Iron-sulfur</keyword>
<comment type="pathway">
    <text evidence="1 8">Cofactor biosynthesis; coenzyme F0 biosynthesis.</text>
</comment>
<dbReference type="InterPro" id="IPR013785">
    <property type="entry name" value="Aldolase_TIM"/>
</dbReference>
<feature type="binding site" evidence="8">
    <location>
        <position position="26"/>
    </location>
    <ligand>
        <name>[4Fe-4S] cluster</name>
        <dbReference type="ChEBI" id="CHEBI:49883"/>
        <note>4Fe-4S-S-AdoMet</note>
    </ligand>
</feature>
<comment type="similarity">
    <text evidence="8">Belongs to the radical SAM superfamily. CofG family.</text>
</comment>
<gene>
    <name evidence="8 10" type="primary">cofG</name>
    <name evidence="10" type="ORF">GlitD10_1967</name>
</gene>
<dbReference type="SFLD" id="SFLDG01064">
    <property type="entry name" value="F420__menaquinone_cofactor_bio"/>
    <property type="match status" value="1"/>
</dbReference>
<dbReference type="GO" id="GO:0016765">
    <property type="term" value="F:transferase activity, transferring alkyl or aryl (other than methyl) groups"/>
    <property type="evidence" value="ECO:0007669"/>
    <property type="project" value="InterPro"/>
</dbReference>
<dbReference type="InterPro" id="IPR034405">
    <property type="entry name" value="F420"/>
</dbReference>
<dbReference type="NCBIfam" id="TIGR03550">
    <property type="entry name" value="F420_cofG"/>
    <property type="match status" value="1"/>
</dbReference>
<evidence type="ECO:0000256" key="4">
    <source>
        <dbReference type="ARBA" id="ARBA00022723"/>
    </source>
</evidence>
<dbReference type="SFLD" id="SFLDS00029">
    <property type="entry name" value="Radical_SAM"/>
    <property type="match status" value="1"/>
</dbReference>
<proteinExistence type="inferred from homology"/>
<evidence type="ECO:0000259" key="9">
    <source>
        <dbReference type="PROSITE" id="PS51918"/>
    </source>
</evidence>
<dbReference type="SUPFAM" id="SSF102114">
    <property type="entry name" value="Radical SAM enzymes"/>
    <property type="match status" value="1"/>
</dbReference>
<dbReference type="AlphaFoldDB" id="A0A1J0AED8"/>
<dbReference type="Pfam" id="PF04055">
    <property type="entry name" value="Radical_SAM"/>
    <property type="match status" value="1"/>
</dbReference>
<dbReference type="EC" id="4.3.1.32" evidence="8"/>
<dbReference type="UniPathway" id="UPA00072"/>
<dbReference type="EMBL" id="CP017675">
    <property type="protein sequence ID" value="APB34293.1"/>
    <property type="molecule type" value="Genomic_DNA"/>
</dbReference>
<keyword evidence="4 8" id="KW-0479">Metal-binding</keyword>
<dbReference type="OrthoDB" id="9802027at2"/>
<keyword evidence="7 8" id="KW-0456">Lyase</keyword>
<comment type="cofactor">
    <cofactor evidence="8">
        <name>[4Fe-4S] cluster</name>
        <dbReference type="ChEBI" id="CHEBI:49883"/>
    </cofactor>
    <text evidence="8">Binds 1 [4Fe-4S] cluster. The cluster is coordinated with 3 cysteines and an exchangeable S-adenosyl-L-methionine.</text>
</comment>
<evidence type="ECO:0000313" key="11">
    <source>
        <dbReference type="Proteomes" id="UP000180235"/>
    </source>
</evidence>
<evidence type="ECO:0000256" key="8">
    <source>
        <dbReference type="HAMAP-Rule" id="MF_01611"/>
    </source>
</evidence>
<dbReference type="GO" id="GO:0044689">
    <property type="term" value="F:7,8-didemethyl-8-hydroxy-5-deazariboflavin synthase activity"/>
    <property type="evidence" value="ECO:0007669"/>
    <property type="project" value="UniProtKB-EC"/>
</dbReference>
<dbReference type="GO" id="GO:0051539">
    <property type="term" value="F:4 iron, 4 sulfur cluster binding"/>
    <property type="evidence" value="ECO:0007669"/>
    <property type="project" value="UniProtKB-KW"/>
</dbReference>
<evidence type="ECO:0000256" key="1">
    <source>
        <dbReference type="ARBA" id="ARBA00004712"/>
    </source>
</evidence>
<dbReference type="KEGG" id="glt:GlitD10_1967"/>
<dbReference type="SFLD" id="SFLDF00294">
    <property type="entry name" value="7_8-didemethyl-8-hydroxy-5-dea"/>
    <property type="match status" value="1"/>
</dbReference>
<evidence type="ECO:0000256" key="7">
    <source>
        <dbReference type="ARBA" id="ARBA00023239"/>
    </source>
</evidence>
<evidence type="ECO:0000256" key="5">
    <source>
        <dbReference type="ARBA" id="ARBA00023004"/>
    </source>
</evidence>
<feature type="domain" description="Radical SAM core" evidence="9">
    <location>
        <begin position="5"/>
        <end position="236"/>
    </location>
</feature>
<feature type="binding site" evidence="8">
    <location>
        <position position="23"/>
    </location>
    <ligand>
        <name>[4Fe-4S] cluster</name>
        <dbReference type="ChEBI" id="CHEBI:49883"/>
        <note>4Fe-4S-S-AdoMet</note>
    </ligand>
</feature>
<protein>
    <recommendedName>
        <fullName evidence="8">7,8-didemethyl-8-hydroxy-5-deazariboflavin synthase</fullName>
        <ecNumber evidence="8">4.3.1.32</ecNumber>
    </recommendedName>
    <alternativeName>
        <fullName evidence="8">FO synthase subunit 1</fullName>
    </alternativeName>
</protein>
<dbReference type="InterPro" id="IPR058240">
    <property type="entry name" value="rSAM_sf"/>
</dbReference>
<comment type="subunit">
    <text evidence="8">The FO synthase complex consists of two subunits, CofG and CofH.</text>
</comment>
<comment type="function">
    <text evidence="8">Catalyzes the radical-mediated synthesis of 7,8-didemethyl-8-hydroxy-5-deazariboflavin (FO) from 5-amino-5-(4-hydroxybenzyl)-6-(D-ribitylimino)-5,6-dihydrouracil.</text>
</comment>
<reference evidence="10 11" key="1">
    <citation type="submission" date="2016-10" db="EMBL/GenBank/DDBJ databases">
        <title>Description of Gloeomargarita lithophora gen. nov., sp. nov., a thylakoid-bearing basal-branching cyanobacterium with intracellular carbonates, and proposal for Gloeomargaritales ord. nov.</title>
        <authorList>
            <person name="Moreira D."/>
            <person name="Tavera R."/>
            <person name="Benzerara K."/>
            <person name="Skouri-Panet F."/>
            <person name="Couradeau E."/>
            <person name="Gerard E."/>
            <person name="Loussert C."/>
            <person name="Novelo E."/>
            <person name="Zivanovic Y."/>
            <person name="Lopez-Garcia P."/>
        </authorList>
    </citation>
    <scope>NUCLEOTIDE SEQUENCE [LARGE SCALE GENOMIC DNA]</scope>
    <source>
        <strain evidence="10 11">D10</strain>
    </source>
</reference>
<sequence length="319" mass="35426">MPPVITYSPAVTLVPTYECFNACTYCNFRVNPGQDTWLTLDQARQRLTTLRRLSPQVTEILLLSGEVHPHSPRRADWVAHLQQLAQLAWDWGFWPHTNCGPLSELEMGQLGAVNASMGLMLEQLRPDLAVHRHAPSKDPSLRLAQLEQAGSLGIPFTTGLLLGIGESPADWEPTLTAIAQAHHRWGHIQEVILQPYRRGAAQRSHLPDFPLPQLPSVVRLARRILPAEITLQIPPNLVQYPQILLDCLAAGAGDLGGIGPKDEVNPDYPYPQVAQLTALLAVQGYTLQPRLPIYPKWLHFKGISPQFCPDPVPKDKNLV</sequence>
<dbReference type="InterPro" id="IPR019939">
    <property type="entry name" value="CofG_family"/>
</dbReference>
<dbReference type="Gene3D" id="3.20.20.70">
    <property type="entry name" value="Aldolase class I"/>
    <property type="match status" value="1"/>
</dbReference>
<dbReference type="RefSeq" id="WP_071454755.1">
    <property type="nucleotide sequence ID" value="NZ_CP017675.1"/>
</dbReference>
<evidence type="ECO:0000256" key="6">
    <source>
        <dbReference type="ARBA" id="ARBA00023014"/>
    </source>
</evidence>
<comment type="catalytic activity">
    <reaction evidence="8">
        <text>5-amino-5-(4-hydroxybenzyl)-6-(D-ribitylimino)-5,6-dihydrouracil + S-adenosyl-L-methionine = 7,8-didemethyl-8-hydroxy-5-deazariboflavin + 5'-deoxyadenosine + L-methionine + NH4(+) + H(+)</text>
        <dbReference type="Rhea" id="RHEA:55204"/>
        <dbReference type="ChEBI" id="CHEBI:15378"/>
        <dbReference type="ChEBI" id="CHEBI:17319"/>
        <dbReference type="ChEBI" id="CHEBI:28938"/>
        <dbReference type="ChEBI" id="CHEBI:57844"/>
        <dbReference type="ChEBI" id="CHEBI:59789"/>
        <dbReference type="ChEBI" id="CHEBI:59904"/>
        <dbReference type="ChEBI" id="CHEBI:85936"/>
        <dbReference type="EC" id="4.3.1.32"/>
    </reaction>
</comment>
<dbReference type="STRING" id="1188229.GlitD10_1967"/>
<organism evidence="10 11">
    <name type="scientific">Gloeomargarita lithophora Alchichica-D10</name>
    <dbReference type="NCBI Taxonomy" id="1188229"/>
    <lineage>
        <taxon>Bacteria</taxon>
        <taxon>Bacillati</taxon>
        <taxon>Cyanobacteriota</taxon>
        <taxon>Cyanophyceae</taxon>
        <taxon>Gloeomargaritales</taxon>
        <taxon>Gloeomargaritaceae</taxon>
        <taxon>Gloeomargarita</taxon>
    </lineage>
</organism>
<dbReference type="InterPro" id="IPR007197">
    <property type="entry name" value="rSAM"/>
</dbReference>
<keyword evidence="2 8" id="KW-0004">4Fe-4S</keyword>
<dbReference type="CDD" id="cd01335">
    <property type="entry name" value="Radical_SAM"/>
    <property type="match status" value="1"/>
</dbReference>
<evidence type="ECO:0000313" key="10">
    <source>
        <dbReference type="EMBL" id="APB34293.1"/>
    </source>
</evidence>
<feature type="binding site" evidence="8">
    <location>
        <position position="19"/>
    </location>
    <ligand>
        <name>[4Fe-4S] cluster</name>
        <dbReference type="ChEBI" id="CHEBI:49883"/>
        <note>4Fe-4S-S-AdoMet</note>
    </ligand>
</feature>
<dbReference type="HAMAP" id="MF_01611">
    <property type="entry name" value="FO_synth_sub1"/>
    <property type="match status" value="1"/>
</dbReference>
<dbReference type="SFLD" id="SFLDG01388">
    <property type="entry name" value="7_8-didemethyl-8-hydroxy-5-dea"/>
    <property type="match status" value="1"/>
</dbReference>
<keyword evidence="3 8" id="KW-0949">S-adenosyl-L-methionine</keyword>
<evidence type="ECO:0000256" key="3">
    <source>
        <dbReference type="ARBA" id="ARBA00022691"/>
    </source>
</evidence>
<evidence type="ECO:0000256" key="2">
    <source>
        <dbReference type="ARBA" id="ARBA00022485"/>
    </source>
</evidence>
<keyword evidence="11" id="KW-1185">Reference proteome</keyword>
<dbReference type="GO" id="GO:0005506">
    <property type="term" value="F:iron ion binding"/>
    <property type="evidence" value="ECO:0007669"/>
    <property type="project" value="UniProtKB-UniRule"/>
</dbReference>
<keyword evidence="10" id="KW-0808">Transferase</keyword>
<dbReference type="Proteomes" id="UP000180235">
    <property type="component" value="Chromosome"/>
</dbReference>
<accession>A0A1J0AED8</accession>
<dbReference type="NCBIfam" id="NF004884">
    <property type="entry name" value="PRK06245.1"/>
    <property type="match status" value="1"/>
</dbReference>
<name>A0A1J0AED8_9CYAN</name>
<dbReference type="PANTHER" id="PTHR43076:SF15">
    <property type="entry name" value="7,8-DIDEMETHYL-8-HYDROXY-5-DEAZARIBOFLAVIN SYNTHASE"/>
    <property type="match status" value="1"/>
</dbReference>
<dbReference type="PANTHER" id="PTHR43076">
    <property type="entry name" value="FO SYNTHASE (COFH)"/>
    <property type="match status" value="1"/>
</dbReference>
<keyword evidence="5 8" id="KW-0408">Iron</keyword>
<dbReference type="PROSITE" id="PS51918">
    <property type="entry name" value="RADICAL_SAM"/>
    <property type="match status" value="1"/>
</dbReference>